<dbReference type="GO" id="GO:0015074">
    <property type="term" value="P:DNA integration"/>
    <property type="evidence" value="ECO:0007669"/>
    <property type="project" value="UniProtKB-KW"/>
</dbReference>
<evidence type="ECO:0000313" key="6">
    <source>
        <dbReference type="EMBL" id="MBB5535037.1"/>
    </source>
</evidence>
<dbReference type="GO" id="GO:0006310">
    <property type="term" value="P:DNA recombination"/>
    <property type="evidence" value="ECO:0007669"/>
    <property type="project" value="UniProtKB-KW"/>
</dbReference>
<keyword evidence="4" id="KW-0233">DNA recombination</keyword>
<protein>
    <submittedName>
        <fullName evidence="6">Integrase</fullName>
    </submittedName>
</protein>
<keyword evidence="7" id="KW-1185">Reference proteome</keyword>
<dbReference type="PROSITE" id="PS51898">
    <property type="entry name" value="TYR_RECOMBINASE"/>
    <property type="match status" value="1"/>
</dbReference>
<feature type="domain" description="Tyr recombinase" evidence="5">
    <location>
        <begin position="200"/>
        <end position="370"/>
    </location>
</feature>
<dbReference type="PANTHER" id="PTHR30629:SF2">
    <property type="entry name" value="PROPHAGE INTEGRASE INTS-RELATED"/>
    <property type="match status" value="1"/>
</dbReference>
<organism evidence="6 7">
    <name type="scientific">Rhizobium giardinii</name>
    <dbReference type="NCBI Taxonomy" id="56731"/>
    <lineage>
        <taxon>Bacteria</taxon>
        <taxon>Pseudomonadati</taxon>
        <taxon>Pseudomonadota</taxon>
        <taxon>Alphaproteobacteria</taxon>
        <taxon>Hyphomicrobiales</taxon>
        <taxon>Rhizobiaceae</taxon>
        <taxon>Rhizobium/Agrobacterium group</taxon>
        <taxon>Rhizobium</taxon>
    </lineage>
</organism>
<dbReference type="InterPro" id="IPR010998">
    <property type="entry name" value="Integrase_recombinase_N"/>
</dbReference>
<evidence type="ECO:0000256" key="1">
    <source>
        <dbReference type="ARBA" id="ARBA00008857"/>
    </source>
</evidence>
<dbReference type="InterPro" id="IPR013762">
    <property type="entry name" value="Integrase-like_cat_sf"/>
</dbReference>
<dbReference type="AlphaFoldDB" id="A0A7W8X811"/>
<dbReference type="Gene3D" id="1.10.443.10">
    <property type="entry name" value="Intergrase catalytic core"/>
    <property type="match status" value="1"/>
</dbReference>
<comment type="caution">
    <text evidence="6">The sequence shown here is derived from an EMBL/GenBank/DDBJ whole genome shotgun (WGS) entry which is preliminary data.</text>
</comment>
<dbReference type="InterPro" id="IPR011010">
    <property type="entry name" value="DNA_brk_join_enz"/>
</dbReference>
<evidence type="ECO:0000256" key="3">
    <source>
        <dbReference type="ARBA" id="ARBA00023125"/>
    </source>
</evidence>
<dbReference type="Gene3D" id="3.30.160.390">
    <property type="entry name" value="Integrase, DNA-binding domain"/>
    <property type="match status" value="1"/>
</dbReference>
<dbReference type="PANTHER" id="PTHR30629">
    <property type="entry name" value="PROPHAGE INTEGRASE"/>
    <property type="match status" value="1"/>
</dbReference>
<sequence>MKKLTAISLPTLPEGDHPDPLVPGLTFRVGKKRRVWTLRYRVGDAQRRDILGYYLGANPPEGSEHMGLADARDSARKRLERAEAGVPVQQKPAHPKQGGKTVADIIDAYEKLRIKEGERTKTLDHALTSVRSGLKDYLKLPAAQFSKADLRAARDKIAERAPIMANRFLAYLGPIWRWAAGEDLVPMNFVRDVRKGAERKRDRVLTQDEIRAIWNACGEFETDSGRAFGRLVKFLLVTAQRRDEGASLEHGDILDGIWRQDQNKSARSHRLKLPRLALDLIGSGEAKDIVFAGESGKLGGFSKWKADLDECSKVAGWRLHDLRRTAASGMQLLGVSNDVIQGVLNHAIAGVGGVYLRAELDKAKGDALEKWATALSKIVKDKQRVA</sequence>
<dbReference type="InterPro" id="IPR038488">
    <property type="entry name" value="Integrase_DNA-bd_sf"/>
</dbReference>
<evidence type="ECO:0000256" key="2">
    <source>
        <dbReference type="ARBA" id="ARBA00022908"/>
    </source>
</evidence>
<dbReference type="RefSeq" id="WP_162709231.1">
    <property type="nucleotide sequence ID" value="NZ_JACHBK010000003.1"/>
</dbReference>
<accession>A0A7W8X811</accession>
<keyword evidence="2" id="KW-0229">DNA integration</keyword>
<evidence type="ECO:0000256" key="4">
    <source>
        <dbReference type="ARBA" id="ARBA00023172"/>
    </source>
</evidence>
<evidence type="ECO:0000259" key="5">
    <source>
        <dbReference type="PROSITE" id="PS51898"/>
    </source>
</evidence>
<dbReference type="SUPFAM" id="SSF56349">
    <property type="entry name" value="DNA breaking-rejoining enzymes"/>
    <property type="match status" value="1"/>
</dbReference>
<evidence type="ECO:0000313" key="7">
    <source>
        <dbReference type="Proteomes" id="UP000585507"/>
    </source>
</evidence>
<comment type="similarity">
    <text evidence="1">Belongs to the 'phage' integrase family.</text>
</comment>
<gene>
    <name evidence="6" type="ORF">GGD55_001720</name>
</gene>
<dbReference type="GO" id="GO:0003677">
    <property type="term" value="F:DNA binding"/>
    <property type="evidence" value="ECO:0007669"/>
    <property type="project" value="UniProtKB-KW"/>
</dbReference>
<keyword evidence="3" id="KW-0238">DNA-binding</keyword>
<dbReference type="InterPro" id="IPR002104">
    <property type="entry name" value="Integrase_catalytic"/>
</dbReference>
<reference evidence="6 7" key="1">
    <citation type="submission" date="2020-08" db="EMBL/GenBank/DDBJ databases">
        <title>Genomic Encyclopedia of Type Strains, Phase IV (KMG-V): Genome sequencing to study the core and pangenomes of soil and plant-associated prokaryotes.</title>
        <authorList>
            <person name="Whitman W."/>
        </authorList>
    </citation>
    <scope>NUCLEOTIDE SEQUENCE [LARGE SCALE GENOMIC DNA]</scope>
    <source>
        <strain evidence="6 7">SEMIA 4084</strain>
    </source>
</reference>
<dbReference type="Pfam" id="PF00589">
    <property type="entry name" value="Phage_integrase"/>
    <property type="match status" value="1"/>
</dbReference>
<dbReference type="EMBL" id="JACHBK010000003">
    <property type="protein sequence ID" value="MBB5535037.1"/>
    <property type="molecule type" value="Genomic_DNA"/>
</dbReference>
<dbReference type="Proteomes" id="UP000585507">
    <property type="component" value="Unassembled WGS sequence"/>
</dbReference>
<dbReference type="Gene3D" id="1.10.150.130">
    <property type="match status" value="1"/>
</dbReference>
<dbReference type="InterPro" id="IPR050808">
    <property type="entry name" value="Phage_Integrase"/>
</dbReference>
<name>A0A7W8X811_9HYPH</name>
<proteinExistence type="inferred from homology"/>